<accession>A0ABD1MLD9</accession>
<feature type="region of interest" description="Disordered" evidence="1">
    <location>
        <begin position="179"/>
        <end position="200"/>
    </location>
</feature>
<evidence type="ECO:0000313" key="2">
    <source>
        <dbReference type="EMBL" id="KAL2336623.1"/>
    </source>
</evidence>
<reference evidence="2 3" key="1">
    <citation type="submission" date="2024-08" db="EMBL/GenBank/DDBJ databases">
        <title>Insights into the chromosomal genome structure of Flemingia macrophylla.</title>
        <authorList>
            <person name="Ding Y."/>
            <person name="Zhao Y."/>
            <person name="Bi W."/>
            <person name="Wu M."/>
            <person name="Zhao G."/>
            <person name="Gong Y."/>
            <person name="Li W."/>
            <person name="Zhang P."/>
        </authorList>
    </citation>
    <scope>NUCLEOTIDE SEQUENCE [LARGE SCALE GENOMIC DNA]</scope>
    <source>
        <strain evidence="2">DYQJB</strain>
        <tissue evidence="2">Leaf</tissue>
    </source>
</reference>
<organism evidence="2 3">
    <name type="scientific">Flemingia macrophylla</name>
    <dbReference type="NCBI Taxonomy" id="520843"/>
    <lineage>
        <taxon>Eukaryota</taxon>
        <taxon>Viridiplantae</taxon>
        <taxon>Streptophyta</taxon>
        <taxon>Embryophyta</taxon>
        <taxon>Tracheophyta</taxon>
        <taxon>Spermatophyta</taxon>
        <taxon>Magnoliopsida</taxon>
        <taxon>eudicotyledons</taxon>
        <taxon>Gunneridae</taxon>
        <taxon>Pentapetalae</taxon>
        <taxon>rosids</taxon>
        <taxon>fabids</taxon>
        <taxon>Fabales</taxon>
        <taxon>Fabaceae</taxon>
        <taxon>Papilionoideae</taxon>
        <taxon>50 kb inversion clade</taxon>
        <taxon>NPAAA clade</taxon>
        <taxon>indigoferoid/millettioid clade</taxon>
        <taxon>Phaseoleae</taxon>
        <taxon>Flemingia</taxon>
    </lineage>
</organism>
<dbReference type="EMBL" id="JBGMDY010000004">
    <property type="protein sequence ID" value="KAL2336623.1"/>
    <property type="molecule type" value="Genomic_DNA"/>
</dbReference>
<dbReference type="Proteomes" id="UP001603857">
    <property type="component" value="Unassembled WGS sequence"/>
</dbReference>
<comment type="caution">
    <text evidence="2">The sequence shown here is derived from an EMBL/GenBank/DDBJ whole genome shotgun (WGS) entry which is preliminary data.</text>
</comment>
<gene>
    <name evidence="2" type="ORF">Fmac_011069</name>
</gene>
<evidence type="ECO:0000313" key="3">
    <source>
        <dbReference type="Proteomes" id="UP001603857"/>
    </source>
</evidence>
<protein>
    <submittedName>
        <fullName evidence="2">Uncharacterized protein</fullName>
    </submittedName>
</protein>
<name>A0ABD1MLD9_9FABA</name>
<sequence>MPNHSHIAVEICSQKEKKTKRNGPHLCYIKLAIKESSVLAVSQIENPNASPPCLFRHLLDGGVRILAEERPSYDYSKIQNPKRLSKITIGVMEAHHVDARYGVHHTGSTQCHGPECSCSHAISHAASTTRTSLPAASPAMLTYAYPSCSEIEWSNAVDSQFNVDEASISLSLGLLGQQHNPKATSSSSNNPSSTLQYHFQQNPTSEDQRCVIVALHIGLLSPTSSPNSATPTTKPDLHFPLPFASIQGQYWIFSLAQILIRPT</sequence>
<evidence type="ECO:0000256" key="1">
    <source>
        <dbReference type="SAM" id="MobiDB-lite"/>
    </source>
</evidence>
<keyword evidence="3" id="KW-1185">Reference proteome</keyword>
<dbReference type="AlphaFoldDB" id="A0ABD1MLD9"/>
<proteinExistence type="predicted"/>